<organism evidence="1 2">
    <name type="scientific">Patagioenas fasciata monilis</name>
    <dbReference type="NCBI Taxonomy" id="372326"/>
    <lineage>
        <taxon>Eukaryota</taxon>
        <taxon>Metazoa</taxon>
        <taxon>Chordata</taxon>
        <taxon>Craniata</taxon>
        <taxon>Vertebrata</taxon>
        <taxon>Euteleostomi</taxon>
        <taxon>Archelosauria</taxon>
        <taxon>Archosauria</taxon>
        <taxon>Dinosauria</taxon>
        <taxon>Saurischia</taxon>
        <taxon>Theropoda</taxon>
        <taxon>Coelurosauria</taxon>
        <taxon>Aves</taxon>
        <taxon>Neognathae</taxon>
        <taxon>Neoaves</taxon>
        <taxon>Columbimorphae</taxon>
        <taxon>Columbiformes</taxon>
        <taxon>Columbidae</taxon>
        <taxon>Patagioenas</taxon>
    </lineage>
</organism>
<gene>
    <name evidence="1" type="ORF">AV530_018163</name>
</gene>
<dbReference type="Proteomes" id="UP000190648">
    <property type="component" value="Unassembled WGS sequence"/>
</dbReference>
<name>A0A1V4KL07_PATFA</name>
<keyword evidence="2" id="KW-1185">Reference proteome</keyword>
<reference evidence="1 2" key="1">
    <citation type="submission" date="2016-02" db="EMBL/GenBank/DDBJ databases">
        <title>Band-tailed pigeon sequencing and assembly.</title>
        <authorList>
            <person name="Soares A.E."/>
            <person name="Novak B.J."/>
            <person name="Rice E.S."/>
            <person name="O'Connell B."/>
            <person name="Chang D."/>
            <person name="Weber S."/>
            <person name="Shapiro B."/>
        </authorList>
    </citation>
    <scope>NUCLEOTIDE SEQUENCE [LARGE SCALE GENOMIC DNA]</scope>
    <source>
        <strain evidence="1">BTP2013</strain>
        <tissue evidence="1">Blood</tissue>
    </source>
</reference>
<comment type="caution">
    <text evidence="1">The sequence shown here is derived from an EMBL/GenBank/DDBJ whole genome shotgun (WGS) entry which is preliminary data.</text>
</comment>
<proteinExistence type="predicted"/>
<sequence length="83" mass="9284">MLQLPAVDFHVVSAAGCCGSQPASQTCHVLQGFFHLHRRIMVLTCWGRRITAATGSVRCWEPAEAKETKERATLQTCLPCQWR</sequence>
<dbReference type="EMBL" id="LSYS01002950">
    <property type="protein sequence ID" value="OPJ85142.1"/>
    <property type="molecule type" value="Genomic_DNA"/>
</dbReference>
<accession>A0A1V4KL07</accession>
<evidence type="ECO:0000313" key="1">
    <source>
        <dbReference type="EMBL" id="OPJ85142.1"/>
    </source>
</evidence>
<dbReference type="AlphaFoldDB" id="A0A1V4KL07"/>
<evidence type="ECO:0000313" key="2">
    <source>
        <dbReference type="Proteomes" id="UP000190648"/>
    </source>
</evidence>
<protein>
    <submittedName>
        <fullName evidence="1">Uncharacterized protein</fullName>
    </submittedName>
</protein>